<comment type="caution">
    <text evidence="1">The sequence shown here is derived from an EMBL/GenBank/DDBJ whole genome shotgun (WGS) entry which is preliminary data.</text>
</comment>
<reference evidence="1" key="2">
    <citation type="submission" date="2021-04" db="EMBL/GenBank/DDBJ databases">
        <authorList>
            <person name="Liu J."/>
        </authorList>
    </citation>
    <scope>NUCLEOTIDE SEQUENCE</scope>
    <source>
        <strain evidence="1">BAD-6</strain>
    </source>
</reference>
<evidence type="ECO:0000313" key="1">
    <source>
        <dbReference type="EMBL" id="MBR0596454.1"/>
    </source>
</evidence>
<sequence length="260" mass="29840">MEFLKQCKTCEFNFSGTCAGHGDTYKYGEVITDETLSCDDWSIGLDYFTEITAHAPWYIREPYQDFRIDYSTFEKLLEADVAGQAIEVNIFDIIREIYGLSLVDLAVLLGVSFGVMYRARSVGTPAKRKKHFSQMLCIPIEFFEKSTTHDFEQIQKCKIAFEQNVDLQSILMAVPEWKQKLIHEVSNCLHCPVHIAKEIARVDKLNWKNNSDDILNDSEKVLVSYVSKVASKKHQILTSLEYSLDIATLPHIRATYFKGE</sequence>
<accession>A0A8J8AZR3</accession>
<organism evidence="1 2">
    <name type="scientific">Sinanaerobacter chloroacetimidivorans</name>
    <dbReference type="NCBI Taxonomy" id="2818044"/>
    <lineage>
        <taxon>Bacteria</taxon>
        <taxon>Bacillati</taxon>
        <taxon>Bacillota</taxon>
        <taxon>Clostridia</taxon>
        <taxon>Peptostreptococcales</taxon>
        <taxon>Anaerovoracaceae</taxon>
        <taxon>Sinanaerobacter</taxon>
    </lineage>
</organism>
<keyword evidence="2" id="KW-1185">Reference proteome</keyword>
<reference evidence="1" key="1">
    <citation type="submission" date="2021-04" db="EMBL/GenBank/DDBJ databases">
        <title>Sinoanaerobacter chloroacetimidivorans sp. nov., an obligate anaerobic bacterium isolated from anaerobic sludge.</title>
        <authorList>
            <person name="Bao Y."/>
        </authorList>
    </citation>
    <scope>NUCLEOTIDE SEQUENCE</scope>
    <source>
        <strain evidence="1">BAD-6</strain>
    </source>
</reference>
<name>A0A8J8AZR3_9FIRM</name>
<dbReference type="EMBL" id="JAGSND010000001">
    <property type="protein sequence ID" value="MBR0596454.1"/>
    <property type="molecule type" value="Genomic_DNA"/>
</dbReference>
<protein>
    <submittedName>
        <fullName evidence="1">Uncharacterized protein</fullName>
    </submittedName>
</protein>
<evidence type="ECO:0000313" key="2">
    <source>
        <dbReference type="Proteomes" id="UP000675664"/>
    </source>
</evidence>
<dbReference type="AlphaFoldDB" id="A0A8J8AZR3"/>
<dbReference type="Proteomes" id="UP000675664">
    <property type="component" value="Unassembled WGS sequence"/>
</dbReference>
<proteinExistence type="predicted"/>
<gene>
    <name evidence="1" type="ORF">KCX82_01065</name>
</gene>